<organism evidence="3 4">
    <name type="scientific">Rhizosphaericola mali</name>
    <dbReference type="NCBI Taxonomy" id="2545455"/>
    <lineage>
        <taxon>Bacteria</taxon>
        <taxon>Pseudomonadati</taxon>
        <taxon>Bacteroidota</taxon>
        <taxon>Chitinophagia</taxon>
        <taxon>Chitinophagales</taxon>
        <taxon>Chitinophagaceae</taxon>
        <taxon>Rhizosphaericola</taxon>
    </lineage>
</organism>
<dbReference type="InterPro" id="IPR035986">
    <property type="entry name" value="PKD_dom_sf"/>
</dbReference>
<dbReference type="RefSeq" id="WP_131331517.1">
    <property type="nucleotide sequence ID" value="NZ_CP044016.1"/>
</dbReference>
<evidence type="ECO:0000259" key="2">
    <source>
        <dbReference type="PROSITE" id="PS50093"/>
    </source>
</evidence>
<dbReference type="InterPro" id="IPR000601">
    <property type="entry name" value="PKD_dom"/>
</dbReference>
<gene>
    <name evidence="3" type="ORF">E0W69_018335</name>
</gene>
<evidence type="ECO:0000313" key="3">
    <source>
        <dbReference type="EMBL" id="QES90532.1"/>
    </source>
</evidence>
<dbReference type="PROSITE" id="PS50093">
    <property type="entry name" value="PKD"/>
    <property type="match status" value="1"/>
</dbReference>
<evidence type="ECO:0000256" key="1">
    <source>
        <dbReference type="SAM" id="SignalP"/>
    </source>
</evidence>
<dbReference type="Gene3D" id="2.60.40.10">
    <property type="entry name" value="Immunoglobulins"/>
    <property type="match status" value="1"/>
</dbReference>
<feature type="domain" description="PKD" evidence="2">
    <location>
        <begin position="71"/>
        <end position="128"/>
    </location>
</feature>
<accession>A0A5P2G9A5</accession>
<protein>
    <recommendedName>
        <fullName evidence="2">PKD domain-containing protein</fullName>
    </recommendedName>
</protein>
<proteinExistence type="predicted"/>
<feature type="chain" id="PRO_5024317724" description="PKD domain-containing protein" evidence="1">
    <location>
        <begin position="20"/>
        <end position="272"/>
    </location>
</feature>
<keyword evidence="4" id="KW-1185">Reference proteome</keyword>
<dbReference type="EMBL" id="CP044016">
    <property type="protein sequence ID" value="QES90532.1"/>
    <property type="molecule type" value="Genomic_DNA"/>
</dbReference>
<dbReference type="KEGG" id="arac:E0W69_018335"/>
<dbReference type="AlphaFoldDB" id="A0A5P2G9A5"/>
<sequence>MRSFSTLMLIVVLAISACSKNENLISSNNQDKVRDFSFVNKNGDIIGDSLTWTTYLSISVQNNDDTSLFNYKWKIGDADNNISDYTKTPSIIYNMPGTYIVKRYAYNKSNNDLVDSTSRTVFVANRTLKDIKIDLLDWTKVFGEVDIPADAKIDLFARIYKDVKNSNNDYIFNNAEVLMESDTLKNIANNTTNIIFESNNQRSLYMSINNSLHALYGIYNGKVYLLAADWFSGIGGSMSETYGPNNAYITSTYTTSTGSGIMAFDGVFDFTK</sequence>
<keyword evidence="1" id="KW-0732">Signal</keyword>
<feature type="signal peptide" evidence="1">
    <location>
        <begin position="1"/>
        <end position="19"/>
    </location>
</feature>
<dbReference type="InterPro" id="IPR013783">
    <property type="entry name" value="Ig-like_fold"/>
</dbReference>
<dbReference type="Proteomes" id="UP000292424">
    <property type="component" value="Chromosome"/>
</dbReference>
<dbReference type="SUPFAM" id="SSF49299">
    <property type="entry name" value="PKD domain"/>
    <property type="match status" value="1"/>
</dbReference>
<dbReference type="PROSITE" id="PS51257">
    <property type="entry name" value="PROKAR_LIPOPROTEIN"/>
    <property type="match status" value="1"/>
</dbReference>
<evidence type="ECO:0000313" key="4">
    <source>
        <dbReference type="Proteomes" id="UP000292424"/>
    </source>
</evidence>
<reference evidence="3 4" key="1">
    <citation type="submission" date="2019-09" db="EMBL/GenBank/DDBJ databases">
        <title>Complete genome sequence of Arachidicoccus sp. B3-10 isolated from apple orchard soil.</title>
        <authorList>
            <person name="Kim H.S."/>
            <person name="Han K.-I."/>
            <person name="Suh M.K."/>
            <person name="Lee K.C."/>
            <person name="Eom M.K."/>
            <person name="Kim J.-S."/>
            <person name="Kang S.W."/>
            <person name="Sin Y."/>
            <person name="Lee J.-S."/>
        </authorList>
    </citation>
    <scope>NUCLEOTIDE SEQUENCE [LARGE SCALE GENOMIC DNA]</scope>
    <source>
        <strain evidence="3 4">B3-10</strain>
    </source>
</reference>
<name>A0A5P2G9A5_9BACT</name>